<evidence type="ECO:0000259" key="1">
    <source>
        <dbReference type="PROSITE" id="PS50206"/>
    </source>
</evidence>
<dbReference type="InterPro" id="IPR050229">
    <property type="entry name" value="GlpE_sulfurtransferase"/>
</dbReference>
<accession>A0ABU7VMX6</accession>
<organism evidence="2 3">
    <name type="scientific">Paenibacillus haidiansis</name>
    <dbReference type="NCBI Taxonomy" id="1574488"/>
    <lineage>
        <taxon>Bacteria</taxon>
        <taxon>Bacillati</taxon>
        <taxon>Bacillota</taxon>
        <taxon>Bacilli</taxon>
        <taxon>Bacillales</taxon>
        <taxon>Paenibacillaceae</taxon>
        <taxon>Paenibacillus</taxon>
    </lineage>
</organism>
<dbReference type="PANTHER" id="PTHR43031">
    <property type="entry name" value="FAD-DEPENDENT OXIDOREDUCTASE"/>
    <property type="match status" value="1"/>
</dbReference>
<dbReference type="Proteomes" id="UP001306950">
    <property type="component" value="Unassembled WGS sequence"/>
</dbReference>
<sequence length="145" mass="15848">MEKQTYVSLVLETPAAAPEHIQRHYRNKLAMETDVADVRSDLEHGVKDFLLVDVRSEKAYEECHITGAVSLPAARINAESTAEFSKDRLIVVYCWGPACNGGTKGAARLAELGFQVKEMLGGIEYWRKEGGSVEGTLGKIAPLIG</sequence>
<dbReference type="SUPFAM" id="SSF52821">
    <property type="entry name" value="Rhodanese/Cell cycle control phosphatase"/>
    <property type="match status" value="1"/>
</dbReference>
<evidence type="ECO:0000313" key="3">
    <source>
        <dbReference type="Proteomes" id="UP001306950"/>
    </source>
</evidence>
<dbReference type="SMART" id="SM00450">
    <property type="entry name" value="RHOD"/>
    <property type="match status" value="1"/>
</dbReference>
<proteinExistence type="predicted"/>
<reference evidence="2 3" key="1">
    <citation type="submission" date="2024-02" db="EMBL/GenBank/DDBJ databases">
        <title>A nitrogen-fixing paenibacillus bacterium.</title>
        <authorList>
            <person name="Zhang W.L."/>
            <person name="Chen S.F."/>
        </authorList>
    </citation>
    <scope>NUCLEOTIDE SEQUENCE [LARGE SCALE GENOMIC DNA]</scope>
    <source>
        <strain evidence="2 3">M1</strain>
    </source>
</reference>
<dbReference type="InterPro" id="IPR036873">
    <property type="entry name" value="Rhodanese-like_dom_sf"/>
</dbReference>
<feature type="domain" description="Rhodanese" evidence="1">
    <location>
        <begin position="45"/>
        <end position="135"/>
    </location>
</feature>
<comment type="caution">
    <text evidence="2">The sequence shown here is derived from an EMBL/GenBank/DDBJ whole genome shotgun (WGS) entry which is preliminary data.</text>
</comment>
<dbReference type="Gene3D" id="3.40.250.10">
    <property type="entry name" value="Rhodanese-like domain"/>
    <property type="match status" value="1"/>
</dbReference>
<gene>
    <name evidence="2" type="ORF">V3851_03080</name>
</gene>
<keyword evidence="3" id="KW-1185">Reference proteome</keyword>
<dbReference type="PROSITE" id="PS50206">
    <property type="entry name" value="RHODANESE_3"/>
    <property type="match status" value="1"/>
</dbReference>
<dbReference type="PANTHER" id="PTHR43031:SF1">
    <property type="entry name" value="PYRIDINE NUCLEOTIDE-DISULPHIDE OXIDOREDUCTASE"/>
    <property type="match status" value="1"/>
</dbReference>
<name>A0ABU7VMX6_9BACL</name>
<dbReference type="EMBL" id="JAZHPZ010000001">
    <property type="protein sequence ID" value="MEF2964800.1"/>
    <property type="molecule type" value="Genomic_DNA"/>
</dbReference>
<evidence type="ECO:0000313" key="2">
    <source>
        <dbReference type="EMBL" id="MEF2964800.1"/>
    </source>
</evidence>
<dbReference type="InterPro" id="IPR001763">
    <property type="entry name" value="Rhodanese-like_dom"/>
</dbReference>
<dbReference type="RefSeq" id="WP_331845003.1">
    <property type="nucleotide sequence ID" value="NZ_JAZHPZ010000001.1"/>
</dbReference>
<protein>
    <submittedName>
        <fullName evidence="2">Rhodanese-like domain-containing protein</fullName>
    </submittedName>
</protein>
<dbReference type="Pfam" id="PF00581">
    <property type="entry name" value="Rhodanese"/>
    <property type="match status" value="1"/>
</dbReference>